<feature type="domain" description="RCK N-terminal" evidence="1">
    <location>
        <begin position="2"/>
        <end position="122"/>
    </location>
</feature>
<dbReference type="Pfam" id="PF02254">
    <property type="entry name" value="TrkA_N"/>
    <property type="match status" value="1"/>
</dbReference>
<dbReference type="PANTHER" id="PTHR43833:SF9">
    <property type="entry name" value="POTASSIUM CHANNEL PROTEIN YUGO-RELATED"/>
    <property type="match status" value="1"/>
</dbReference>
<dbReference type="SUPFAM" id="SSF51735">
    <property type="entry name" value="NAD(P)-binding Rossmann-fold domains"/>
    <property type="match status" value="1"/>
</dbReference>
<comment type="caution">
    <text evidence="2">The sequence shown here is derived from an EMBL/GenBank/DDBJ whole genome shotgun (WGS) entry which is preliminary data.</text>
</comment>
<protein>
    <submittedName>
        <fullName evidence="2">NAD-binding protein</fullName>
    </submittedName>
</protein>
<dbReference type="EMBL" id="JAFFZS010000002">
    <property type="protein sequence ID" value="MBN0043375.1"/>
    <property type="molecule type" value="Genomic_DNA"/>
</dbReference>
<dbReference type="Proteomes" id="UP000788262">
    <property type="component" value="Unassembled WGS sequence"/>
</dbReference>
<accession>A0ABS2VJU9</accession>
<reference evidence="2 3" key="1">
    <citation type="submission" date="2021-02" db="EMBL/GenBank/DDBJ databases">
        <title>Whole genome sequencing of Streptomyces actuosus VRA1.</title>
        <authorList>
            <person name="Sen G."/>
            <person name="Sen A."/>
        </authorList>
    </citation>
    <scope>NUCLEOTIDE SEQUENCE [LARGE SCALE GENOMIC DNA]</scope>
    <source>
        <strain evidence="2 3">VRA1</strain>
    </source>
</reference>
<keyword evidence="3" id="KW-1185">Reference proteome</keyword>
<dbReference type="PANTHER" id="PTHR43833">
    <property type="entry name" value="POTASSIUM CHANNEL PROTEIN 2-RELATED-RELATED"/>
    <property type="match status" value="1"/>
</dbReference>
<organism evidence="2 3">
    <name type="scientific">Streptomyces actuosus</name>
    <dbReference type="NCBI Taxonomy" id="1885"/>
    <lineage>
        <taxon>Bacteria</taxon>
        <taxon>Bacillati</taxon>
        <taxon>Actinomycetota</taxon>
        <taxon>Actinomycetes</taxon>
        <taxon>Kitasatosporales</taxon>
        <taxon>Streptomycetaceae</taxon>
        <taxon>Streptomyces</taxon>
    </lineage>
</organism>
<sequence>MRDHTVVVGFGTKGRSATRAVCAAGLRKDRVVVIDPSSRTIDAATAEGYTGVVGDGTRSDILRRAEVHRAGRIIIAPQRDDTAVLVTLTARQLNPTATIVAAVREEENAPLLKQSGADDVVTSSGAAGRLLGLSVLSPSAGLVMEDLIQSGHGLDLVERPVTKAEVGRRPRDTADLVVSVVRGHRVLGYDDPATGVLELTDRVITIVRVPEPEPGPGSPRPGITPA</sequence>
<proteinExistence type="predicted"/>
<dbReference type="InterPro" id="IPR036291">
    <property type="entry name" value="NAD(P)-bd_dom_sf"/>
</dbReference>
<evidence type="ECO:0000313" key="2">
    <source>
        <dbReference type="EMBL" id="MBN0043375.1"/>
    </source>
</evidence>
<dbReference type="Gene3D" id="3.40.50.720">
    <property type="entry name" value="NAD(P)-binding Rossmann-like Domain"/>
    <property type="match status" value="1"/>
</dbReference>
<evidence type="ECO:0000259" key="1">
    <source>
        <dbReference type="PROSITE" id="PS51201"/>
    </source>
</evidence>
<dbReference type="InterPro" id="IPR050721">
    <property type="entry name" value="Trk_Ktr_HKT_K-transport"/>
</dbReference>
<evidence type="ECO:0000313" key="3">
    <source>
        <dbReference type="Proteomes" id="UP000788262"/>
    </source>
</evidence>
<dbReference type="PROSITE" id="PS51201">
    <property type="entry name" value="RCK_N"/>
    <property type="match status" value="1"/>
</dbReference>
<dbReference type="InterPro" id="IPR003148">
    <property type="entry name" value="RCK_N"/>
</dbReference>
<gene>
    <name evidence="2" type="ORF">JS756_04530</name>
</gene>
<name>A0ABS2VJU9_STRAS</name>